<dbReference type="RefSeq" id="WP_224191017.1">
    <property type="nucleotide sequence ID" value="NZ_JAIRAU010000005.1"/>
</dbReference>
<keyword evidence="3" id="KW-1185">Reference proteome</keyword>
<accession>A0ABS7TLZ6</accession>
<evidence type="ECO:0000313" key="2">
    <source>
        <dbReference type="EMBL" id="MBZ5709239.1"/>
    </source>
</evidence>
<evidence type="ECO:0000256" key="1">
    <source>
        <dbReference type="SAM" id="MobiDB-lite"/>
    </source>
</evidence>
<feature type="compositionally biased region" description="Polar residues" evidence="1">
    <location>
        <begin position="1"/>
        <end position="14"/>
    </location>
</feature>
<proteinExistence type="predicted"/>
<name>A0ABS7TLZ6_9BACT</name>
<feature type="region of interest" description="Disordered" evidence="1">
    <location>
        <begin position="1"/>
        <end position="47"/>
    </location>
</feature>
<protein>
    <submittedName>
        <fullName evidence="2">Uncharacterized protein</fullName>
    </submittedName>
</protein>
<organism evidence="2 3">
    <name type="scientific">Nannocystis pusilla</name>
    <dbReference type="NCBI Taxonomy" id="889268"/>
    <lineage>
        <taxon>Bacteria</taxon>
        <taxon>Pseudomonadati</taxon>
        <taxon>Myxococcota</taxon>
        <taxon>Polyangia</taxon>
        <taxon>Nannocystales</taxon>
        <taxon>Nannocystaceae</taxon>
        <taxon>Nannocystis</taxon>
    </lineage>
</organism>
<reference evidence="2" key="1">
    <citation type="submission" date="2021-08" db="EMBL/GenBank/DDBJ databases">
        <authorList>
            <person name="Stevens D.C."/>
        </authorList>
    </citation>
    <scope>NUCLEOTIDE SEQUENCE</scope>
    <source>
        <strain evidence="2">DSM 53165</strain>
    </source>
</reference>
<comment type="caution">
    <text evidence="2">The sequence shown here is derived from an EMBL/GenBank/DDBJ whole genome shotgun (WGS) entry which is preliminary data.</text>
</comment>
<gene>
    <name evidence="2" type="ORF">K7C98_08195</name>
</gene>
<dbReference type="EMBL" id="JAIRAU010000005">
    <property type="protein sequence ID" value="MBZ5709239.1"/>
    <property type="molecule type" value="Genomic_DNA"/>
</dbReference>
<sequence>MADSIDTSDAGSSSEPRRRTPLTRRLALAMTPGTPPPPQEGIGSTRRSSIVVELEHLRRASALAPDDGAALFIVRLGKCHDCGPLG</sequence>
<evidence type="ECO:0000313" key="3">
    <source>
        <dbReference type="Proteomes" id="UP001139031"/>
    </source>
</evidence>
<dbReference type="Proteomes" id="UP001139031">
    <property type="component" value="Unassembled WGS sequence"/>
</dbReference>